<name>A0A1X6N7L5_9APHY</name>
<dbReference type="GeneID" id="36332884"/>
<dbReference type="InterPro" id="IPR052487">
    <property type="entry name" value="Galactose-binding_lectin"/>
</dbReference>
<dbReference type="GO" id="GO:0070492">
    <property type="term" value="F:oligosaccharide binding"/>
    <property type="evidence" value="ECO:0007669"/>
    <property type="project" value="TreeGrafter"/>
</dbReference>
<dbReference type="SUPFAM" id="SSF141086">
    <property type="entry name" value="Agglutinin HPA-like"/>
    <property type="match status" value="3"/>
</dbReference>
<feature type="domain" description="H-type lectin" evidence="1">
    <location>
        <begin position="217"/>
        <end position="275"/>
    </location>
</feature>
<proteinExistence type="predicted"/>
<dbReference type="GO" id="GO:0098636">
    <property type="term" value="C:protein complex involved in cell adhesion"/>
    <property type="evidence" value="ECO:0007669"/>
    <property type="project" value="TreeGrafter"/>
</dbReference>
<dbReference type="InterPro" id="IPR019019">
    <property type="entry name" value="H-type_lectin_domain"/>
</dbReference>
<protein>
    <recommendedName>
        <fullName evidence="1">H-type lectin domain-containing protein</fullName>
    </recommendedName>
</protein>
<dbReference type="Proteomes" id="UP000194127">
    <property type="component" value="Unassembled WGS sequence"/>
</dbReference>
<evidence type="ECO:0000313" key="3">
    <source>
        <dbReference type="Proteomes" id="UP000194127"/>
    </source>
</evidence>
<dbReference type="AlphaFoldDB" id="A0A1X6N7L5"/>
<dbReference type="InterPro" id="IPR037221">
    <property type="entry name" value="H-type_lectin_dom_sf"/>
</dbReference>
<accession>A0A1X6N7L5</accession>
<dbReference type="Gene3D" id="2.60.40.2080">
    <property type="match status" value="3"/>
</dbReference>
<dbReference type="Pfam" id="PF09458">
    <property type="entry name" value="H_lectin"/>
    <property type="match status" value="3"/>
</dbReference>
<dbReference type="PANTHER" id="PTHR46938">
    <property type="entry name" value="DISCOIDIN-1 SUBUNIT A-RELATED-RELATED"/>
    <property type="match status" value="1"/>
</dbReference>
<dbReference type="EMBL" id="KZ110593">
    <property type="protein sequence ID" value="OSX64617.1"/>
    <property type="molecule type" value="Genomic_DNA"/>
</dbReference>
<feature type="domain" description="H-type lectin" evidence="1">
    <location>
        <begin position="118"/>
        <end position="183"/>
    </location>
</feature>
<reference evidence="2 3" key="1">
    <citation type="submission" date="2017-04" db="EMBL/GenBank/DDBJ databases">
        <title>Genome Sequence of the Model Brown-Rot Fungus Postia placenta SB12.</title>
        <authorList>
            <consortium name="DOE Joint Genome Institute"/>
            <person name="Gaskell J."/>
            <person name="Kersten P."/>
            <person name="Larrondo L.F."/>
            <person name="Canessa P."/>
            <person name="Martinez D."/>
            <person name="Hibbett D."/>
            <person name="Schmoll M."/>
            <person name="Kubicek C.P."/>
            <person name="Martinez A.T."/>
            <person name="Yadav J."/>
            <person name="Master E."/>
            <person name="Magnuson J.K."/>
            <person name="James T."/>
            <person name="Yaver D."/>
            <person name="Berka R."/>
            <person name="Labutti K."/>
            <person name="Lipzen A."/>
            <person name="Aerts A."/>
            <person name="Barry K."/>
            <person name="Henrissat B."/>
            <person name="Blanchette R."/>
            <person name="Grigoriev I."/>
            <person name="Cullen D."/>
        </authorList>
    </citation>
    <scope>NUCLEOTIDE SEQUENCE [LARGE SCALE GENOMIC DNA]</scope>
    <source>
        <strain evidence="2 3">MAD-698-R-SB12</strain>
    </source>
</reference>
<organism evidence="2 3">
    <name type="scientific">Postia placenta MAD-698-R-SB12</name>
    <dbReference type="NCBI Taxonomy" id="670580"/>
    <lineage>
        <taxon>Eukaryota</taxon>
        <taxon>Fungi</taxon>
        <taxon>Dikarya</taxon>
        <taxon>Basidiomycota</taxon>
        <taxon>Agaricomycotina</taxon>
        <taxon>Agaricomycetes</taxon>
        <taxon>Polyporales</taxon>
        <taxon>Adustoporiaceae</taxon>
        <taxon>Rhodonia</taxon>
    </lineage>
</organism>
<dbReference type="OrthoDB" id="2766819at2759"/>
<feature type="domain" description="H-type lectin" evidence="1">
    <location>
        <begin position="24"/>
        <end position="86"/>
    </location>
</feature>
<keyword evidence="3" id="KW-1185">Reference proteome</keyword>
<dbReference type="GO" id="GO:0030247">
    <property type="term" value="F:polysaccharide binding"/>
    <property type="evidence" value="ECO:0007669"/>
    <property type="project" value="TreeGrafter"/>
</dbReference>
<dbReference type="RefSeq" id="XP_024341411.1">
    <property type="nucleotide sequence ID" value="XM_024487935.1"/>
</dbReference>
<evidence type="ECO:0000259" key="1">
    <source>
        <dbReference type="Pfam" id="PF09458"/>
    </source>
</evidence>
<dbReference type="GO" id="GO:0009986">
    <property type="term" value="C:cell surface"/>
    <property type="evidence" value="ECO:0007669"/>
    <property type="project" value="TreeGrafter"/>
</dbReference>
<evidence type="ECO:0000313" key="2">
    <source>
        <dbReference type="EMBL" id="OSX64617.1"/>
    </source>
</evidence>
<sequence>MSTTGAFNTGEVRPWNKPQLLTSRDIAFDKPFVAAPQLPIGLNWLDIDANADIRVKAYATNITKESFTAHIDSWSDTTFYSGGANWPIITPAHLEYQCGQFSTEEDHPWDKPQTTTQRRISFSRPFVTPPKVICFFNQVDIDKNHNWRAKTYVSDVDATGFTIHIDTWFDTILYSATAGWVAYPEDREYVFSGTANTMDVRPWEKPQLENSAQVKVPFDFWKVPKVFMAINQFDIECGHNLRLKVHADNVTANGFTWHIDSWNDTVQYSAGFSYLCVV</sequence>
<dbReference type="GO" id="GO:0046871">
    <property type="term" value="F:N-acetylgalactosamine binding"/>
    <property type="evidence" value="ECO:0007669"/>
    <property type="project" value="TreeGrafter"/>
</dbReference>
<dbReference type="GO" id="GO:0098609">
    <property type="term" value="P:cell-cell adhesion"/>
    <property type="evidence" value="ECO:0007669"/>
    <property type="project" value="TreeGrafter"/>
</dbReference>
<gene>
    <name evidence="2" type="ORF">POSPLADRAFT_1166721</name>
</gene>